<protein>
    <submittedName>
        <fullName evidence="2">Uncharacterized protein</fullName>
    </submittedName>
</protein>
<keyword evidence="1" id="KW-0472">Membrane</keyword>
<organism evidence="2 3">
    <name type="scientific">Streptomyces broussonetiae</name>
    <dbReference type="NCBI Taxonomy" id="2686304"/>
    <lineage>
        <taxon>Bacteria</taxon>
        <taxon>Bacillati</taxon>
        <taxon>Actinomycetota</taxon>
        <taxon>Actinomycetes</taxon>
        <taxon>Kitasatosporales</taxon>
        <taxon>Streptomycetaceae</taxon>
        <taxon>Streptomyces</taxon>
    </lineage>
</organism>
<accession>A0ABV5EE62</accession>
<sequence>MSEQQAQETERVVVPEQVVVPPMPEGPPAAVVAEPEPVPVRTDRRVLRAVLRWTAAAVVFAAVGTATAYGITAVERTDVPGLATESDGRWAYPQLTKPPLPSGSPAPFADTNAAASHHADLRRLVLPAPEGAAPDAKLRGRDGWLRSEDFVALFEADTDREDITHLLRDYGLRHIAARGWTMDDGTRSQIYLLRFDTAAVADEVFAEELISSGLPRFEVRGVDDGSVPDGRFDVPDGLYDLEVRAFDEVKPHGREQVRQAYISAGDVLAVIVQSRAGGVAEIPFQQTVVLQGQLLG</sequence>
<dbReference type="RefSeq" id="WP_376733753.1">
    <property type="nucleotide sequence ID" value="NZ_JAYMRP010000017.1"/>
</dbReference>
<keyword evidence="1" id="KW-1133">Transmembrane helix</keyword>
<gene>
    <name evidence="2" type="ORF">VSS16_20655</name>
</gene>
<feature type="transmembrane region" description="Helical" evidence="1">
    <location>
        <begin position="50"/>
        <end position="71"/>
    </location>
</feature>
<evidence type="ECO:0000313" key="3">
    <source>
        <dbReference type="Proteomes" id="UP001585080"/>
    </source>
</evidence>
<keyword evidence="3" id="KW-1185">Reference proteome</keyword>
<dbReference type="EMBL" id="JAYMRP010000017">
    <property type="protein sequence ID" value="MFB8775112.1"/>
    <property type="molecule type" value="Genomic_DNA"/>
</dbReference>
<evidence type="ECO:0000313" key="2">
    <source>
        <dbReference type="EMBL" id="MFB8775112.1"/>
    </source>
</evidence>
<dbReference type="Proteomes" id="UP001585080">
    <property type="component" value="Unassembled WGS sequence"/>
</dbReference>
<keyword evidence="1" id="KW-0812">Transmembrane</keyword>
<name>A0ABV5EE62_9ACTN</name>
<comment type="caution">
    <text evidence="2">The sequence shown here is derived from an EMBL/GenBank/DDBJ whole genome shotgun (WGS) entry which is preliminary data.</text>
</comment>
<reference evidence="2 3" key="1">
    <citation type="submission" date="2024-01" db="EMBL/GenBank/DDBJ databases">
        <title>Genome mining of biosynthetic gene clusters to explore secondary metabolites of Streptomyces sp.</title>
        <authorList>
            <person name="Baig A."/>
            <person name="Ajitkumar Shintre N."/>
            <person name="Kumar H."/>
            <person name="Anbarasu A."/>
            <person name="Ramaiah S."/>
        </authorList>
    </citation>
    <scope>NUCLEOTIDE SEQUENCE [LARGE SCALE GENOMIC DNA]</scope>
    <source>
        <strain evidence="2 3">A57</strain>
    </source>
</reference>
<proteinExistence type="predicted"/>
<evidence type="ECO:0000256" key="1">
    <source>
        <dbReference type="SAM" id="Phobius"/>
    </source>
</evidence>